<evidence type="ECO:0000313" key="3">
    <source>
        <dbReference type="Proteomes" id="UP001597548"/>
    </source>
</evidence>
<keyword evidence="3" id="KW-1185">Reference proteome</keyword>
<feature type="domain" description="FAD-dependent urate hydroxylase HpyO/Asp monooxygenase CreE-like FAD/NAD(P)-binding" evidence="1">
    <location>
        <begin position="5"/>
        <end position="168"/>
    </location>
</feature>
<comment type="caution">
    <text evidence="2">The sequence shown here is derived from an EMBL/GenBank/DDBJ whole genome shotgun (WGS) entry which is preliminary data.</text>
</comment>
<dbReference type="Pfam" id="PF13454">
    <property type="entry name" value="NAD_binding_9"/>
    <property type="match status" value="1"/>
</dbReference>
<proteinExistence type="predicted"/>
<dbReference type="PANTHER" id="PTHR40254:SF1">
    <property type="entry name" value="BLR0577 PROTEIN"/>
    <property type="match status" value="1"/>
</dbReference>
<reference evidence="3" key="1">
    <citation type="journal article" date="2019" name="Int. J. Syst. Evol. Microbiol.">
        <title>The Global Catalogue of Microorganisms (GCM) 10K type strain sequencing project: providing services to taxonomists for standard genome sequencing and annotation.</title>
        <authorList>
            <consortium name="The Broad Institute Genomics Platform"/>
            <consortium name="The Broad Institute Genome Sequencing Center for Infectious Disease"/>
            <person name="Wu L."/>
            <person name="Ma J."/>
        </authorList>
    </citation>
    <scope>NUCLEOTIDE SEQUENCE [LARGE SCALE GENOMIC DNA]</scope>
    <source>
        <strain evidence="3">KCTC 32514</strain>
    </source>
</reference>
<protein>
    <submittedName>
        <fullName evidence="2">FAD/NAD(P)-binding protein</fullName>
    </submittedName>
</protein>
<dbReference type="Proteomes" id="UP001597548">
    <property type="component" value="Unassembled WGS sequence"/>
</dbReference>
<dbReference type="InterPro" id="IPR036188">
    <property type="entry name" value="FAD/NAD-bd_sf"/>
</dbReference>
<dbReference type="RefSeq" id="WP_194507310.1">
    <property type="nucleotide sequence ID" value="NZ_JADILU010000002.1"/>
</dbReference>
<dbReference type="InterPro" id="IPR038732">
    <property type="entry name" value="HpyO/CreE_NAD-binding"/>
</dbReference>
<dbReference type="EMBL" id="JBHUOS010000001">
    <property type="protein sequence ID" value="MFD2914222.1"/>
    <property type="molecule type" value="Genomic_DNA"/>
</dbReference>
<dbReference type="SUPFAM" id="SSF51905">
    <property type="entry name" value="FAD/NAD(P)-binding domain"/>
    <property type="match status" value="1"/>
</dbReference>
<organism evidence="2 3">
    <name type="scientific">Psychroserpens luteus</name>
    <dbReference type="NCBI Taxonomy" id="1434066"/>
    <lineage>
        <taxon>Bacteria</taxon>
        <taxon>Pseudomonadati</taxon>
        <taxon>Bacteroidota</taxon>
        <taxon>Flavobacteriia</taxon>
        <taxon>Flavobacteriales</taxon>
        <taxon>Flavobacteriaceae</taxon>
        <taxon>Psychroserpens</taxon>
    </lineage>
</organism>
<name>A0ABW5ZRC2_9FLAO</name>
<dbReference type="Gene3D" id="3.50.50.60">
    <property type="entry name" value="FAD/NAD(P)-binding domain"/>
    <property type="match status" value="1"/>
</dbReference>
<sequence length="571" mass="64616">MKTLAIIGAGPRGLFALENLLYNLSASKKELQILVFDPSKFPGAGPVWYLEQADSNWTNITERALIGLKGRTEIDYLDLKIPAFPSYHEWANYKQEDTEPDTFPPRHKIGQYLNERFESLHTILKSSPNFKFVESKVVSLEFTNDKLIVKTQNESYICNETLLTIGHQPTKQSQQLKSWHEHANTNNGLLVFDEPYPVSKFDNLKNQTNRTIGLRGFGLAMIDVMRALVINNFGNFKIIDPSTFESIYYKSKTQNLKLIPFSLDGLPLIPKPLNPEIDAWFQPTEDEISFFKSEIETYAQGNKQADSIDFLIKPIAKIISRIYEDLGSKAMPHNLDSHQLEAIVLAWLKNQDYKNTLIQDKTIAVYDLIKSYINMALGEQSISLDFCIGQVWRHCQPTLYTSFSHSNLDDELIEEVIALDESTKCYSYGPPIESMQQVLALVDADVLSLDFTNDPDIEFINEGWKLKNNKGENITTSVMINSVLDSPKLLEVSSSIIENLIADDLIQPIHTKLGIETKKNGIVISSEIEKQIPIAVLGRLAKGSVIGVDAILECFGNRIKDWAKSFVERLD</sequence>
<gene>
    <name evidence="2" type="ORF">ACFS29_01105</name>
</gene>
<accession>A0ABW5ZRC2</accession>
<evidence type="ECO:0000259" key="1">
    <source>
        <dbReference type="Pfam" id="PF13454"/>
    </source>
</evidence>
<dbReference type="InterPro" id="IPR052189">
    <property type="entry name" value="L-asp_N-monooxygenase_NS-form"/>
</dbReference>
<evidence type="ECO:0000313" key="2">
    <source>
        <dbReference type="EMBL" id="MFD2914222.1"/>
    </source>
</evidence>
<dbReference type="PANTHER" id="PTHR40254">
    <property type="entry name" value="BLR0577 PROTEIN"/>
    <property type="match status" value="1"/>
</dbReference>